<organism evidence="3 4">
    <name type="scientific">Euplotes crassus</name>
    <dbReference type="NCBI Taxonomy" id="5936"/>
    <lineage>
        <taxon>Eukaryota</taxon>
        <taxon>Sar</taxon>
        <taxon>Alveolata</taxon>
        <taxon>Ciliophora</taxon>
        <taxon>Intramacronucleata</taxon>
        <taxon>Spirotrichea</taxon>
        <taxon>Hypotrichia</taxon>
        <taxon>Euplotida</taxon>
        <taxon>Euplotidae</taxon>
        <taxon>Moneuplotes</taxon>
    </lineage>
</organism>
<protein>
    <submittedName>
        <fullName evidence="3">Uncharacterized protein</fullName>
    </submittedName>
</protein>
<proteinExistence type="predicted"/>
<feature type="transmembrane region" description="Helical" evidence="2">
    <location>
        <begin position="47"/>
        <end position="75"/>
    </location>
</feature>
<accession>A0AAD1U5T8</accession>
<evidence type="ECO:0000313" key="3">
    <source>
        <dbReference type="EMBL" id="CAI2362920.1"/>
    </source>
</evidence>
<keyword evidence="4" id="KW-1185">Reference proteome</keyword>
<dbReference type="EMBL" id="CAMPGE010004078">
    <property type="protein sequence ID" value="CAI2362920.1"/>
    <property type="molecule type" value="Genomic_DNA"/>
</dbReference>
<reference evidence="3" key="1">
    <citation type="submission" date="2023-07" db="EMBL/GenBank/DDBJ databases">
        <authorList>
            <consortium name="AG Swart"/>
            <person name="Singh M."/>
            <person name="Singh A."/>
            <person name="Seah K."/>
            <person name="Emmerich C."/>
        </authorList>
    </citation>
    <scope>NUCLEOTIDE SEQUENCE</scope>
    <source>
        <strain evidence="3">DP1</strain>
    </source>
</reference>
<evidence type="ECO:0000256" key="2">
    <source>
        <dbReference type="SAM" id="Phobius"/>
    </source>
</evidence>
<keyword evidence="2" id="KW-0472">Membrane</keyword>
<feature type="region of interest" description="Disordered" evidence="1">
    <location>
        <begin position="160"/>
        <end position="190"/>
    </location>
</feature>
<keyword evidence="2" id="KW-0812">Transmembrane</keyword>
<comment type="caution">
    <text evidence="3">The sequence shown here is derived from an EMBL/GenBank/DDBJ whole genome shotgun (WGS) entry which is preliminary data.</text>
</comment>
<evidence type="ECO:0000313" key="4">
    <source>
        <dbReference type="Proteomes" id="UP001295684"/>
    </source>
</evidence>
<keyword evidence="2" id="KW-1133">Transmembrane helix</keyword>
<sequence length="190" mass="20366">MNEDDKKSFTLDYNTDTYIVVEPSSYYNKIDIDLEASSSSPSSSSNAGAIVGAVLGALFGVGIMICIIVCGVIMCNKCAKANAQQAQARQNNMAAASLNHTQPRPQIYEDINLQMNNAPPANTSYQIPPPQPLYPSPQYMDPNNPYMVNDPYMVQPQIAVPVPPGVDGPTPIEGNPVDPVGPVQNAKPVD</sequence>
<gene>
    <name evidence="3" type="ORF">ECRASSUSDP1_LOCUS4250</name>
</gene>
<evidence type="ECO:0000256" key="1">
    <source>
        <dbReference type="SAM" id="MobiDB-lite"/>
    </source>
</evidence>
<dbReference type="AlphaFoldDB" id="A0AAD1U5T8"/>
<name>A0AAD1U5T8_EUPCR</name>
<dbReference type="Proteomes" id="UP001295684">
    <property type="component" value="Unassembled WGS sequence"/>
</dbReference>